<evidence type="ECO:0000256" key="14">
    <source>
        <dbReference type="PIRSR" id="PIRSR600715-1"/>
    </source>
</evidence>
<dbReference type="UniPathway" id="UPA00219"/>
<dbReference type="PROSITE" id="PS01347">
    <property type="entry name" value="MRAY_1"/>
    <property type="match status" value="1"/>
</dbReference>
<dbReference type="GO" id="GO:0009252">
    <property type="term" value="P:peptidoglycan biosynthetic process"/>
    <property type="evidence" value="ECO:0007669"/>
    <property type="project" value="UniProtKB-UniRule"/>
</dbReference>
<keyword evidence="8 12" id="KW-1133">Transmembrane helix</keyword>
<evidence type="ECO:0000256" key="9">
    <source>
        <dbReference type="ARBA" id="ARBA00023136"/>
    </source>
</evidence>
<keyword evidence="3 12" id="KW-0132">Cell division</keyword>
<feature type="transmembrane region" description="Helical" evidence="12">
    <location>
        <begin position="104"/>
        <end position="121"/>
    </location>
</feature>
<evidence type="ECO:0000256" key="11">
    <source>
        <dbReference type="ARBA" id="ARBA00023316"/>
    </source>
</evidence>
<dbReference type="InterPro" id="IPR018480">
    <property type="entry name" value="PNAcMuramoyl-5peptid_Trfase_CS"/>
</dbReference>
<dbReference type="GO" id="GO:0046872">
    <property type="term" value="F:metal ion binding"/>
    <property type="evidence" value="ECO:0007669"/>
    <property type="project" value="UniProtKB-KW"/>
</dbReference>
<feature type="transmembrane region" description="Helical" evidence="12">
    <location>
        <begin position="177"/>
        <end position="194"/>
    </location>
</feature>
<dbReference type="EC" id="2.7.8.13" evidence="12 13"/>
<feature type="transmembrane region" description="Helical" evidence="12">
    <location>
        <begin position="81"/>
        <end position="98"/>
    </location>
</feature>
<feature type="transmembrane region" description="Helical" evidence="12">
    <location>
        <begin position="246"/>
        <end position="263"/>
    </location>
</feature>
<feature type="transmembrane region" description="Helical" evidence="12">
    <location>
        <begin position="296"/>
        <end position="317"/>
    </location>
</feature>
<keyword evidence="6 12" id="KW-0133">Cell shape</keyword>
<comment type="cofactor">
    <cofactor evidence="12 14">
        <name>Mg(2+)</name>
        <dbReference type="ChEBI" id="CHEBI:18420"/>
    </cofactor>
</comment>
<comment type="pathway">
    <text evidence="12">Cell wall biogenesis; peptidoglycan biosynthesis.</text>
</comment>
<evidence type="ECO:0000256" key="8">
    <source>
        <dbReference type="ARBA" id="ARBA00022989"/>
    </source>
</evidence>
<dbReference type="AlphaFoldDB" id="A0A5C5WGL3"/>
<dbReference type="NCBIfam" id="TIGR00445">
    <property type="entry name" value="mraY"/>
    <property type="match status" value="1"/>
</dbReference>
<dbReference type="PANTHER" id="PTHR22926:SF5">
    <property type="entry name" value="PHOSPHO-N-ACETYLMURAMOYL-PENTAPEPTIDE-TRANSFERASE HOMOLOG"/>
    <property type="match status" value="1"/>
</dbReference>
<keyword evidence="11 12" id="KW-0961">Cell wall biogenesis/degradation</keyword>
<dbReference type="InterPro" id="IPR000715">
    <property type="entry name" value="Glycosyl_transferase_4"/>
</dbReference>
<name>A0A5C5WGL3_9PLAN</name>
<evidence type="ECO:0000256" key="12">
    <source>
        <dbReference type="HAMAP-Rule" id="MF_00038"/>
    </source>
</evidence>
<evidence type="ECO:0000256" key="1">
    <source>
        <dbReference type="ARBA" id="ARBA00004141"/>
    </source>
</evidence>
<feature type="transmembrane region" description="Helical" evidence="12">
    <location>
        <begin position="206"/>
        <end position="226"/>
    </location>
</feature>
<evidence type="ECO:0000256" key="13">
    <source>
        <dbReference type="NCBIfam" id="TIGR00445"/>
    </source>
</evidence>
<evidence type="ECO:0000256" key="6">
    <source>
        <dbReference type="ARBA" id="ARBA00022960"/>
    </source>
</evidence>
<keyword evidence="12" id="KW-1003">Cell membrane</keyword>
<comment type="function">
    <text evidence="12">Catalyzes the initial step of the lipid cycle reactions in the biosynthesis of the cell wall peptidoglycan: transfers peptidoglycan precursor phospho-MurNAc-pentapeptide from UDP-MurNAc-pentapeptide onto the lipid carrier undecaprenyl phosphate, yielding undecaprenyl-pyrophosphoryl-MurNAc-pentapeptide, known as lipid I.</text>
</comment>
<keyword evidence="5 12" id="KW-0812">Transmembrane</keyword>
<dbReference type="GO" id="GO:0071555">
    <property type="term" value="P:cell wall organization"/>
    <property type="evidence" value="ECO:0007669"/>
    <property type="project" value="UniProtKB-KW"/>
</dbReference>
<dbReference type="PANTHER" id="PTHR22926">
    <property type="entry name" value="PHOSPHO-N-ACETYLMURAMOYL-PENTAPEPTIDE-TRANSFERASE"/>
    <property type="match status" value="1"/>
</dbReference>
<feature type="binding site" evidence="14">
    <location>
        <position position="274"/>
    </location>
    <ligand>
        <name>Mg(2+)</name>
        <dbReference type="ChEBI" id="CHEBI:18420"/>
    </ligand>
</feature>
<dbReference type="Proteomes" id="UP000317243">
    <property type="component" value="Unassembled WGS sequence"/>
</dbReference>
<dbReference type="HAMAP" id="MF_00038">
    <property type="entry name" value="MraY"/>
    <property type="match status" value="1"/>
</dbReference>
<dbReference type="GO" id="GO:0051992">
    <property type="term" value="F:UDP-N-acetylmuramoyl-L-alanyl-D-glutamyl-meso-2,6-diaminopimelyl-D-alanyl-D-alanine:undecaprenyl-phosphate transferase activity"/>
    <property type="evidence" value="ECO:0007669"/>
    <property type="project" value="RHEA"/>
</dbReference>
<evidence type="ECO:0000256" key="4">
    <source>
        <dbReference type="ARBA" id="ARBA00022679"/>
    </source>
</evidence>
<dbReference type="GO" id="GO:0005886">
    <property type="term" value="C:plasma membrane"/>
    <property type="evidence" value="ECO:0007669"/>
    <property type="project" value="UniProtKB-SubCell"/>
</dbReference>
<dbReference type="GO" id="GO:0008963">
    <property type="term" value="F:phospho-N-acetylmuramoyl-pentapeptide-transferase activity"/>
    <property type="evidence" value="ECO:0007669"/>
    <property type="project" value="UniProtKB-UniRule"/>
</dbReference>
<gene>
    <name evidence="12 15" type="primary">mraY</name>
    <name evidence="15" type="ORF">KOR42_37420</name>
</gene>
<keyword evidence="4 12" id="KW-0808">Transferase</keyword>
<evidence type="ECO:0000256" key="2">
    <source>
        <dbReference type="ARBA" id="ARBA00005583"/>
    </source>
</evidence>
<evidence type="ECO:0000313" key="15">
    <source>
        <dbReference type="EMBL" id="TWT49924.1"/>
    </source>
</evidence>
<dbReference type="GO" id="GO:0008360">
    <property type="term" value="P:regulation of cell shape"/>
    <property type="evidence" value="ECO:0007669"/>
    <property type="project" value="UniProtKB-KW"/>
</dbReference>
<keyword evidence="16" id="KW-1185">Reference proteome</keyword>
<keyword evidence="12 14" id="KW-0460">Magnesium</keyword>
<keyword evidence="10 12" id="KW-0131">Cell cycle</keyword>
<dbReference type="Pfam" id="PF10555">
    <property type="entry name" value="MraY_sig1"/>
    <property type="match status" value="1"/>
</dbReference>
<comment type="subcellular location">
    <subcellularLocation>
        <location evidence="12">Cell membrane</location>
        <topology evidence="12">Multi-pass membrane protein</topology>
    </subcellularLocation>
    <subcellularLocation>
        <location evidence="1">Membrane</location>
        <topology evidence="1">Multi-pass membrane protein</topology>
    </subcellularLocation>
</comment>
<feature type="transmembrane region" description="Helical" evidence="12">
    <location>
        <begin position="32"/>
        <end position="51"/>
    </location>
</feature>
<feature type="binding site" evidence="14">
    <location>
        <position position="199"/>
    </location>
    <ligand>
        <name>Mg(2+)</name>
        <dbReference type="ChEBI" id="CHEBI:18420"/>
    </ligand>
</feature>
<organism evidence="15 16">
    <name type="scientific">Thalassoglobus neptunius</name>
    <dbReference type="NCBI Taxonomy" id="1938619"/>
    <lineage>
        <taxon>Bacteria</taxon>
        <taxon>Pseudomonadati</taxon>
        <taxon>Planctomycetota</taxon>
        <taxon>Planctomycetia</taxon>
        <taxon>Planctomycetales</taxon>
        <taxon>Planctomycetaceae</taxon>
        <taxon>Thalassoglobus</taxon>
    </lineage>
</organism>
<reference evidence="15 16" key="1">
    <citation type="submission" date="2019-02" db="EMBL/GenBank/DDBJ databases">
        <title>Deep-cultivation of Planctomycetes and their phenomic and genomic characterization uncovers novel biology.</title>
        <authorList>
            <person name="Wiegand S."/>
            <person name="Jogler M."/>
            <person name="Boedeker C."/>
            <person name="Pinto D."/>
            <person name="Vollmers J."/>
            <person name="Rivas-Marin E."/>
            <person name="Kohn T."/>
            <person name="Peeters S.H."/>
            <person name="Heuer A."/>
            <person name="Rast P."/>
            <person name="Oberbeckmann S."/>
            <person name="Bunk B."/>
            <person name="Jeske O."/>
            <person name="Meyerdierks A."/>
            <person name="Storesund J.E."/>
            <person name="Kallscheuer N."/>
            <person name="Luecker S."/>
            <person name="Lage O.M."/>
            <person name="Pohl T."/>
            <person name="Merkel B.J."/>
            <person name="Hornburger P."/>
            <person name="Mueller R.-W."/>
            <person name="Bruemmer F."/>
            <person name="Labrenz M."/>
            <person name="Spormann A.M."/>
            <person name="Op Den Camp H."/>
            <person name="Overmann J."/>
            <person name="Amann R."/>
            <person name="Jetten M.S.M."/>
            <person name="Mascher T."/>
            <person name="Medema M.H."/>
            <person name="Devos D.P."/>
            <person name="Kaster A.-K."/>
            <person name="Ovreas L."/>
            <person name="Rohde M."/>
            <person name="Galperin M.Y."/>
            <person name="Jogler C."/>
        </authorList>
    </citation>
    <scope>NUCLEOTIDE SEQUENCE [LARGE SCALE GENOMIC DNA]</scope>
    <source>
        <strain evidence="15 16">KOR42</strain>
    </source>
</reference>
<evidence type="ECO:0000313" key="16">
    <source>
        <dbReference type="Proteomes" id="UP000317243"/>
    </source>
</evidence>
<evidence type="ECO:0000256" key="10">
    <source>
        <dbReference type="ARBA" id="ARBA00023306"/>
    </source>
</evidence>
<keyword evidence="7 12" id="KW-0573">Peptidoglycan synthesis</keyword>
<feature type="transmembrane region" description="Helical" evidence="12">
    <location>
        <begin position="141"/>
        <end position="157"/>
    </location>
</feature>
<sequence>MIPWLLNHMVPFAEQLERHAAGDSRVLLTGRIALASVTSFLAALLLGPFAIRWLKARCRERIDSASKRLNELHAHKQETPTMGGLFIIASVVISTLVWGNLSNVFVQIGLFVAISFAALGAVDDWTKVHKKTRGLSARHKFITQLILGGVAATWLYFSHKETPHGLELIWPIGKHGIWLGAGFIAWGVLVLVGTSNGVNLTDGLDGLASGCTVFVGSAFIGLTYLAGHVVMADYLSIPHITGAGEFGIVIGALVGAVMGFLWFNCYPAQVFMGDTGSLPIGALLALAALVTRQEAVLVIAGGVFVIETLSVIAQVGWFRMTGNKLIACSPLHNHFVFKGEHEIKIVTRFWIGSALLAILSVASLKIL</sequence>
<dbReference type="EMBL" id="SIHI01000016">
    <property type="protein sequence ID" value="TWT49924.1"/>
    <property type="molecule type" value="Genomic_DNA"/>
</dbReference>
<protein>
    <recommendedName>
        <fullName evidence="12 13">Phospho-N-acetylmuramoyl-pentapeptide-transferase</fullName>
        <ecNumber evidence="12 13">2.7.8.13</ecNumber>
    </recommendedName>
    <alternativeName>
        <fullName evidence="12">UDP-MurNAc-pentapeptide phosphotransferase</fullName>
    </alternativeName>
</protein>
<dbReference type="OrthoDB" id="9805475at2"/>
<evidence type="ECO:0000256" key="3">
    <source>
        <dbReference type="ARBA" id="ARBA00022618"/>
    </source>
</evidence>
<comment type="similarity">
    <text evidence="2 12">Belongs to the glycosyltransferase 4 family. MraY subfamily.</text>
</comment>
<feature type="transmembrane region" description="Helical" evidence="12">
    <location>
        <begin position="345"/>
        <end position="364"/>
    </location>
</feature>
<dbReference type="Pfam" id="PF00953">
    <property type="entry name" value="Glycos_transf_4"/>
    <property type="match status" value="1"/>
</dbReference>
<evidence type="ECO:0000256" key="7">
    <source>
        <dbReference type="ARBA" id="ARBA00022984"/>
    </source>
</evidence>
<accession>A0A5C5WGL3</accession>
<dbReference type="InterPro" id="IPR003524">
    <property type="entry name" value="PNAcMuramoyl-5peptid_Trfase"/>
</dbReference>
<comment type="caution">
    <text evidence="15">The sequence shown here is derived from an EMBL/GenBank/DDBJ whole genome shotgun (WGS) entry which is preliminary data.</text>
</comment>
<comment type="catalytic activity">
    <reaction evidence="12">
        <text>UDP-N-acetyl-alpha-D-muramoyl-L-alanyl-gamma-D-glutamyl-meso-2,6-diaminopimeloyl-D-alanyl-D-alanine + di-trans,octa-cis-undecaprenyl phosphate = di-trans,octa-cis-undecaprenyl diphospho-N-acetyl-alpha-D-muramoyl-L-alanyl-D-glutamyl-meso-2,6-diaminopimeloyl-D-alanyl-D-alanine + UMP</text>
        <dbReference type="Rhea" id="RHEA:28386"/>
        <dbReference type="ChEBI" id="CHEBI:57865"/>
        <dbReference type="ChEBI" id="CHEBI:60392"/>
        <dbReference type="ChEBI" id="CHEBI:61386"/>
        <dbReference type="ChEBI" id="CHEBI:61387"/>
        <dbReference type="EC" id="2.7.8.13"/>
    </reaction>
</comment>
<keyword evidence="9 12" id="KW-0472">Membrane</keyword>
<evidence type="ECO:0000256" key="5">
    <source>
        <dbReference type="ARBA" id="ARBA00022692"/>
    </source>
</evidence>
<proteinExistence type="inferred from homology"/>
<dbReference type="CDD" id="cd06852">
    <property type="entry name" value="GT_MraY"/>
    <property type="match status" value="1"/>
</dbReference>
<dbReference type="GO" id="GO:0051301">
    <property type="term" value="P:cell division"/>
    <property type="evidence" value="ECO:0007669"/>
    <property type="project" value="UniProtKB-KW"/>
</dbReference>
<dbReference type="PROSITE" id="PS01348">
    <property type="entry name" value="MRAY_2"/>
    <property type="match status" value="1"/>
</dbReference>
<keyword evidence="12 14" id="KW-0479">Metal-binding</keyword>